<dbReference type="InterPro" id="IPR027417">
    <property type="entry name" value="P-loop_NTPase"/>
</dbReference>
<dbReference type="STRING" id="1184609.KILIM_016_00710"/>
<proteinExistence type="predicted"/>
<name>K6WMU5_9MICO</name>
<sequence>MHSVLGSTTQRQVAFVGPLGVGKTTAVRAISDVPVVSTEVIRSSVAVGPKRAAEKPTTTVGIDYGEWVTPDGTRVGVLGTPGQLRFASARSSVVARRASIVLWGFGDRPETVEEMAEWLTRIGDETVWARTIVALTRREAREDEAMPNLGDFRARLAPFRPDMPLLEADPRDRDQVVRVVLTALDLNDDAKESA</sequence>
<protein>
    <recommendedName>
        <fullName evidence="3">ATP/GTP-binding protein</fullName>
    </recommendedName>
</protein>
<comment type="caution">
    <text evidence="1">The sequence shown here is derived from an EMBL/GenBank/DDBJ whole genome shotgun (WGS) entry which is preliminary data.</text>
</comment>
<dbReference type="PANTHER" id="PTHR42708:SF1">
    <property type="entry name" value="GLIDING MOTILITY PROTEIN MGLA"/>
    <property type="match status" value="1"/>
</dbReference>
<dbReference type="eggNOG" id="COG2229">
    <property type="taxonomic scope" value="Bacteria"/>
</dbReference>
<dbReference type="CDD" id="cd00882">
    <property type="entry name" value="Ras_like_GTPase"/>
    <property type="match status" value="1"/>
</dbReference>
<dbReference type="AlphaFoldDB" id="K6WMU5"/>
<dbReference type="RefSeq" id="WP_006591663.1">
    <property type="nucleotide sequence ID" value="NZ_BAHD01000016.1"/>
</dbReference>
<evidence type="ECO:0000313" key="2">
    <source>
        <dbReference type="Proteomes" id="UP000008366"/>
    </source>
</evidence>
<dbReference type="SUPFAM" id="SSF52540">
    <property type="entry name" value="P-loop containing nucleoside triphosphate hydrolases"/>
    <property type="match status" value="1"/>
</dbReference>
<gene>
    <name evidence="1" type="ORF">KILIM_016_00710</name>
</gene>
<dbReference type="Proteomes" id="UP000008366">
    <property type="component" value="Unassembled WGS sequence"/>
</dbReference>
<dbReference type="InterPro" id="IPR052705">
    <property type="entry name" value="Gliding_Motility_GTPase"/>
</dbReference>
<evidence type="ECO:0000313" key="1">
    <source>
        <dbReference type="EMBL" id="GAB95131.1"/>
    </source>
</evidence>
<accession>K6WMU5</accession>
<keyword evidence="2" id="KW-1185">Reference proteome</keyword>
<organism evidence="1 2">
    <name type="scientific">Kineosphaera limosa NBRC 100340</name>
    <dbReference type="NCBI Taxonomy" id="1184609"/>
    <lineage>
        <taxon>Bacteria</taxon>
        <taxon>Bacillati</taxon>
        <taxon>Actinomycetota</taxon>
        <taxon>Actinomycetes</taxon>
        <taxon>Micrococcales</taxon>
        <taxon>Dermatophilaceae</taxon>
        <taxon>Kineosphaera</taxon>
    </lineage>
</organism>
<dbReference type="EMBL" id="BAHD01000016">
    <property type="protein sequence ID" value="GAB95131.1"/>
    <property type="molecule type" value="Genomic_DNA"/>
</dbReference>
<reference evidence="1 2" key="1">
    <citation type="submission" date="2012-08" db="EMBL/GenBank/DDBJ databases">
        <title>Whole genome shotgun sequence of Kineosphaera limosa NBRC 100340.</title>
        <authorList>
            <person name="Yoshida I."/>
            <person name="Isaki S."/>
            <person name="Hosoyama A."/>
            <person name="Tsuchikane K."/>
            <person name="Katsumata H."/>
            <person name="Ando Y."/>
            <person name="Ohji S."/>
            <person name="Hamada M."/>
            <person name="Tamura T."/>
            <person name="Yamazoe A."/>
            <person name="Yamazaki S."/>
            <person name="Fujita N."/>
        </authorList>
    </citation>
    <scope>NUCLEOTIDE SEQUENCE [LARGE SCALE GENOMIC DNA]</scope>
    <source>
        <strain evidence="1 2">NBRC 100340</strain>
    </source>
</reference>
<evidence type="ECO:0008006" key="3">
    <source>
        <dbReference type="Google" id="ProtNLM"/>
    </source>
</evidence>
<dbReference type="PANTHER" id="PTHR42708">
    <property type="entry name" value="ATP/GTP-BINDING PROTEIN-RELATED"/>
    <property type="match status" value="1"/>
</dbReference>
<dbReference type="Gene3D" id="3.40.50.300">
    <property type="entry name" value="P-loop containing nucleotide triphosphate hydrolases"/>
    <property type="match status" value="1"/>
</dbReference>